<keyword evidence="3" id="KW-1185">Reference proteome</keyword>
<dbReference type="AlphaFoldDB" id="A2EUB2"/>
<evidence type="ECO:0000256" key="1">
    <source>
        <dbReference type="SAM" id="MobiDB-lite"/>
    </source>
</evidence>
<feature type="compositionally biased region" description="Polar residues" evidence="1">
    <location>
        <begin position="1"/>
        <end position="11"/>
    </location>
</feature>
<keyword evidence="2" id="KW-0477">Merozoite</keyword>
<reference evidence="2" key="1">
    <citation type="submission" date="2006-10" db="EMBL/GenBank/DDBJ databases">
        <authorList>
            <person name="Amadeo P."/>
            <person name="Zhao Q."/>
            <person name="Wortman J."/>
            <person name="Fraser-Liggett C."/>
            <person name="Carlton J."/>
        </authorList>
    </citation>
    <scope>NUCLEOTIDE SEQUENCE</scope>
    <source>
        <strain evidence="2">G3</strain>
    </source>
</reference>
<evidence type="ECO:0000313" key="2">
    <source>
        <dbReference type="EMBL" id="EAY03736.1"/>
    </source>
</evidence>
<dbReference type="SMR" id="A2EUB2"/>
<dbReference type="RefSeq" id="XP_001315959.1">
    <property type="nucleotide sequence ID" value="XM_001315924.1"/>
</dbReference>
<accession>A2EUB2</accession>
<dbReference type="VEuPathDB" id="TrichDB:TVAGG3_0372250"/>
<evidence type="ECO:0000313" key="3">
    <source>
        <dbReference type="Proteomes" id="UP000001542"/>
    </source>
</evidence>
<proteinExistence type="predicted"/>
<dbReference type="EMBL" id="DS113495">
    <property type="protein sequence ID" value="EAY03736.1"/>
    <property type="molecule type" value="Genomic_DNA"/>
</dbReference>
<feature type="region of interest" description="Disordered" evidence="1">
    <location>
        <begin position="1"/>
        <end position="34"/>
    </location>
</feature>
<dbReference type="VEuPathDB" id="TrichDB:TVAG_072280"/>
<sequence>MNDVNPSNENQAENKSEMKQEETNEENPSQKISIQMKKISLKQTVKKKNFLTMSLINQANQMIKKMKKNLFQNKKHQMKKKLNLKKKKMNKINLNKMKTKKNHQNKMNKNQKHQMKKKIQKTMLLNLMNNVQMIRSLMKINDKKFLILFLKKKIMNSNSKKKKKQKMKKLLNQKIQLKNKKIIMIR</sequence>
<reference evidence="2" key="2">
    <citation type="journal article" date="2007" name="Science">
        <title>Draft genome sequence of the sexually transmitted pathogen Trichomonas vaginalis.</title>
        <authorList>
            <person name="Carlton J.M."/>
            <person name="Hirt R.P."/>
            <person name="Silva J.C."/>
            <person name="Delcher A.L."/>
            <person name="Schatz M."/>
            <person name="Zhao Q."/>
            <person name="Wortman J.R."/>
            <person name="Bidwell S.L."/>
            <person name="Alsmark U.C.M."/>
            <person name="Besteiro S."/>
            <person name="Sicheritz-Ponten T."/>
            <person name="Noel C.J."/>
            <person name="Dacks J.B."/>
            <person name="Foster P.G."/>
            <person name="Simillion C."/>
            <person name="Van de Peer Y."/>
            <person name="Miranda-Saavedra D."/>
            <person name="Barton G.J."/>
            <person name="Westrop G.D."/>
            <person name="Mueller S."/>
            <person name="Dessi D."/>
            <person name="Fiori P.L."/>
            <person name="Ren Q."/>
            <person name="Paulsen I."/>
            <person name="Zhang H."/>
            <person name="Bastida-Corcuera F.D."/>
            <person name="Simoes-Barbosa A."/>
            <person name="Brown M.T."/>
            <person name="Hayes R.D."/>
            <person name="Mukherjee M."/>
            <person name="Okumura C.Y."/>
            <person name="Schneider R."/>
            <person name="Smith A.J."/>
            <person name="Vanacova S."/>
            <person name="Villalvazo M."/>
            <person name="Haas B.J."/>
            <person name="Pertea M."/>
            <person name="Feldblyum T.V."/>
            <person name="Utterback T.R."/>
            <person name="Shu C.L."/>
            <person name="Osoegawa K."/>
            <person name="de Jong P.J."/>
            <person name="Hrdy I."/>
            <person name="Horvathova L."/>
            <person name="Zubacova Z."/>
            <person name="Dolezal P."/>
            <person name="Malik S.B."/>
            <person name="Logsdon J.M. Jr."/>
            <person name="Henze K."/>
            <person name="Gupta A."/>
            <person name="Wang C.C."/>
            <person name="Dunne R.L."/>
            <person name="Upcroft J.A."/>
            <person name="Upcroft P."/>
            <person name="White O."/>
            <person name="Salzberg S.L."/>
            <person name="Tang P."/>
            <person name="Chiu C.-H."/>
            <person name="Lee Y.-S."/>
            <person name="Embley T.M."/>
            <person name="Coombs G.H."/>
            <person name="Mottram J.C."/>
            <person name="Tachezy J."/>
            <person name="Fraser-Liggett C.M."/>
            <person name="Johnson P.J."/>
        </authorList>
    </citation>
    <scope>NUCLEOTIDE SEQUENCE [LARGE SCALE GENOMIC DNA]</scope>
    <source>
        <strain evidence="2">G3</strain>
    </source>
</reference>
<organism evidence="2 3">
    <name type="scientific">Trichomonas vaginalis (strain ATCC PRA-98 / G3)</name>
    <dbReference type="NCBI Taxonomy" id="412133"/>
    <lineage>
        <taxon>Eukaryota</taxon>
        <taxon>Metamonada</taxon>
        <taxon>Parabasalia</taxon>
        <taxon>Trichomonadida</taxon>
        <taxon>Trichomonadidae</taxon>
        <taxon>Trichomonas</taxon>
    </lineage>
</organism>
<dbReference type="InParanoid" id="A2EUB2"/>
<protein>
    <submittedName>
        <fullName evidence="2">Merozoite capping protein, putative</fullName>
    </submittedName>
</protein>
<gene>
    <name evidence="2" type="ORF">TVAG_072280</name>
</gene>
<dbReference type="Proteomes" id="UP000001542">
    <property type="component" value="Unassembled WGS sequence"/>
</dbReference>
<name>A2EUB2_TRIV3</name>
<dbReference type="KEGG" id="tva:4761583"/>
<feature type="compositionally biased region" description="Basic and acidic residues" evidence="1">
    <location>
        <begin position="12"/>
        <end position="22"/>
    </location>
</feature>